<name>H2ZKF1_CIOSA</name>
<dbReference type="InParanoid" id="H2ZKF1"/>
<dbReference type="PANTHER" id="PTHR21258:SF62">
    <property type="entry name" value="INSULIN RECEPTOR SUBSTRATE 1"/>
    <property type="match status" value="1"/>
</dbReference>
<dbReference type="GO" id="GO:0007265">
    <property type="term" value="P:Ras protein signal transduction"/>
    <property type="evidence" value="ECO:0007669"/>
    <property type="project" value="TreeGrafter"/>
</dbReference>
<dbReference type="GeneTree" id="ENSGT00940000170236"/>
<feature type="compositionally biased region" description="Polar residues" evidence="1">
    <location>
        <begin position="224"/>
        <end position="239"/>
    </location>
</feature>
<sequence>MAEPVRVGPVHYIKPGGKKSSKKYAALHARTQKPPRLEIFDNKESFEKNGKKQIVNLENCSPLEADSNSCAIRITVESKTLSITLDNYEEYSAWLSDLNFTLFGYSSGSEYYSVLDDAQLYDVVIHETDVARRLHLKGSYYLYVSLEEVELLNKQTKKSVIKWPLYQLRKYGRDKQEFSLEAGRRCQSGEGMFYFKTDQYNAIFQEVEHNVKALASRGRAATHQAPTATPSTTRNPISRSNHHPRAPSTPGRRSTMTPLMSEGIKETNLLLQTTLTPTTNLSMLKNPPSNQNHQSLKSARKNQKNWDRRGKDRRNHLGSWTRPLRWSAKRRTRKLLPSRTHLPPSQMNTAT</sequence>
<dbReference type="InterPro" id="IPR002404">
    <property type="entry name" value="IRS_PTB"/>
</dbReference>
<evidence type="ECO:0000313" key="5">
    <source>
        <dbReference type="Proteomes" id="UP000007875"/>
    </source>
</evidence>
<protein>
    <recommendedName>
        <fullName evidence="6">IRS-type PTB domain-containing protein</fullName>
    </recommendedName>
</protein>
<dbReference type="STRING" id="51511.ENSCSAVP00000018067"/>
<dbReference type="HOGENOM" id="CLU_789769_0_0_1"/>
<dbReference type="GO" id="GO:0007169">
    <property type="term" value="P:cell surface receptor protein tyrosine kinase signaling pathway"/>
    <property type="evidence" value="ECO:0007669"/>
    <property type="project" value="TreeGrafter"/>
</dbReference>
<dbReference type="Pfam" id="PF02174">
    <property type="entry name" value="IRS"/>
    <property type="match status" value="1"/>
</dbReference>
<feature type="region of interest" description="Disordered" evidence="1">
    <location>
        <begin position="279"/>
        <end position="351"/>
    </location>
</feature>
<dbReference type="SMART" id="SM01244">
    <property type="entry name" value="IRS"/>
    <property type="match status" value="1"/>
</dbReference>
<evidence type="ECO:0008006" key="6">
    <source>
        <dbReference type="Google" id="ProtNLM"/>
    </source>
</evidence>
<dbReference type="eggNOG" id="KOG4047">
    <property type="taxonomic scope" value="Eukaryota"/>
</dbReference>
<dbReference type="InterPro" id="IPR011993">
    <property type="entry name" value="PH-like_dom_sf"/>
</dbReference>
<dbReference type="PANTHER" id="PTHR21258">
    <property type="entry name" value="DOCKING PROTEIN RELATED"/>
    <property type="match status" value="1"/>
</dbReference>
<dbReference type="SMART" id="SM00233">
    <property type="entry name" value="PH"/>
    <property type="match status" value="1"/>
</dbReference>
<evidence type="ECO:0000256" key="1">
    <source>
        <dbReference type="SAM" id="MobiDB-lite"/>
    </source>
</evidence>
<reference evidence="5" key="1">
    <citation type="submission" date="2003-08" db="EMBL/GenBank/DDBJ databases">
        <authorList>
            <person name="Birren B."/>
            <person name="Nusbaum C."/>
            <person name="Abebe A."/>
            <person name="Abouelleil A."/>
            <person name="Adekoya E."/>
            <person name="Ait-zahra M."/>
            <person name="Allen N."/>
            <person name="Allen T."/>
            <person name="An P."/>
            <person name="Anderson M."/>
            <person name="Anderson S."/>
            <person name="Arachchi H."/>
            <person name="Armbruster J."/>
            <person name="Bachantsang P."/>
            <person name="Baldwin J."/>
            <person name="Barry A."/>
            <person name="Bayul T."/>
            <person name="Blitshsteyn B."/>
            <person name="Bloom T."/>
            <person name="Blye J."/>
            <person name="Boguslavskiy L."/>
            <person name="Borowsky M."/>
            <person name="Boukhgalter B."/>
            <person name="Brunache A."/>
            <person name="Butler J."/>
            <person name="Calixte N."/>
            <person name="Calvo S."/>
            <person name="Camarata J."/>
            <person name="Campo K."/>
            <person name="Chang J."/>
            <person name="Cheshatsang Y."/>
            <person name="Citroen M."/>
            <person name="Collymore A."/>
            <person name="Considine T."/>
            <person name="Cook A."/>
            <person name="Cooke P."/>
            <person name="Corum B."/>
            <person name="Cuomo C."/>
            <person name="David R."/>
            <person name="Dawoe T."/>
            <person name="Degray S."/>
            <person name="Dodge S."/>
            <person name="Dooley K."/>
            <person name="Dorje P."/>
            <person name="Dorjee K."/>
            <person name="Dorris L."/>
            <person name="Duffey N."/>
            <person name="Dupes A."/>
            <person name="Elkins T."/>
            <person name="Engels R."/>
            <person name="Erickson J."/>
            <person name="Farina A."/>
            <person name="Faro S."/>
            <person name="Ferreira P."/>
            <person name="Fischer H."/>
            <person name="Fitzgerald M."/>
            <person name="Foley K."/>
            <person name="Gage D."/>
            <person name="Galagan J."/>
            <person name="Gearin G."/>
            <person name="Gnerre S."/>
            <person name="Gnirke A."/>
            <person name="Goyette A."/>
            <person name="Graham J."/>
            <person name="Grandbois E."/>
            <person name="Gyaltsen K."/>
            <person name="Hafez N."/>
            <person name="Hagopian D."/>
            <person name="Hagos B."/>
            <person name="Hall J."/>
            <person name="Hatcher B."/>
            <person name="Heller A."/>
            <person name="Higgins H."/>
            <person name="Honan T."/>
            <person name="Horn A."/>
            <person name="Houde N."/>
            <person name="Hughes L."/>
            <person name="Hulme W."/>
            <person name="Husby E."/>
            <person name="Iliev I."/>
            <person name="Jaffe D."/>
            <person name="Jones C."/>
            <person name="Kamal M."/>
            <person name="Kamat A."/>
            <person name="Kamvysselis M."/>
            <person name="Karlsson E."/>
            <person name="Kells C."/>
            <person name="Kieu A."/>
            <person name="Kisner P."/>
            <person name="Kodira C."/>
            <person name="Kulbokas E."/>
            <person name="Labutti K."/>
            <person name="Lama D."/>
            <person name="Landers T."/>
            <person name="Leger J."/>
            <person name="Levine S."/>
            <person name="Lewis D."/>
            <person name="Lewis T."/>
            <person name="Lindblad-toh K."/>
            <person name="Liu X."/>
            <person name="Lokyitsang T."/>
            <person name="Lokyitsang Y."/>
            <person name="Lucien O."/>
            <person name="Lui A."/>
            <person name="Ma L.J."/>
            <person name="Mabbitt R."/>
            <person name="Macdonald J."/>
            <person name="Maclean C."/>
            <person name="Major J."/>
            <person name="Manning J."/>
            <person name="Marabella R."/>
            <person name="Maru K."/>
            <person name="Matthews C."/>
            <person name="Mauceli E."/>
            <person name="Mccarthy M."/>
            <person name="Mcdonough S."/>
            <person name="Mcghee T."/>
            <person name="Meldrim J."/>
            <person name="Meneus L."/>
            <person name="Mesirov J."/>
            <person name="Mihalev A."/>
            <person name="Mihova T."/>
            <person name="Mikkelsen T."/>
            <person name="Mlenga V."/>
            <person name="Moru K."/>
            <person name="Mozes J."/>
            <person name="Mulrain L."/>
            <person name="Munson G."/>
            <person name="Naylor J."/>
            <person name="Newes C."/>
            <person name="Nguyen C."/>
            <person name="Nguyen N."/>
            <person name="Nguyen T."/>
            <person name="Nicol R."/>
            <person name="Nielsen C."/>
            <person name="Nizzari M."/>
            <person name="Norbu C."/>
            <person name="Norbu N."/>
            <person name="O'donnell P."/>
            <person name="Okoawo O."/>
            <person name="O'leary S."/>
            <person name="Omotosho B."/>
            <person name="O'neill K."/>
            <person name="Osman S."/>
            <person name="Parker S."/>
            <person name="Perrin D."/>
            <person name="Phunkhang P."/>
            <person name="Piqani B."/>
            <person name="Purcell S."/>
            <person name="Rachupka T."/>
            <person name="Ramasamy U."/>
            <person name="Rameau R."/>
            <person name="Ray V."/>
            <person name="Raymond C."/>
            <person name="Retta R."/>
            <person name="Richardson S."/>
            <person name="Rise C."/>
            <person name="Rodriguez J."/>
            <person name="Rogers J."/>
            <person name="Rogov P."/>
            <person name="Rutman M."/>
            <person name="Schupbach R."/>
            <person name="Seaman C."/>
            <person name="Settipalli S."/>
            <person name="Sharpe T."/>
            <person name="Sheridan J."/>
            <person name="Sherpa N."/>
            <person name="Shi J."/>
            <person name="Smirnov S."/>
            <person name="Smith C."/>
            <person name="Sougnez C."/>
            <person name="Spencer B."/>
            <person name="Stalker J."/>
            <person name="Stange-thomann N."/>
            <person name="Stavropoulos S."/>
            <person name="Stetson K."/>
            <person name="Stone C."/>
            <person name="Stone S."/>
            <person name="Stubbs M."/>
            <person name="Talamas J."/>
            <person name="Tchuinga P."/>
            <person name="Tenzing P."/>
            <person name="Tesfaye S."/>
            <person name="Theodore J."/>
            <person name="Thoulutsang Y."/>
            <person name="Topham K."/>
            <person name="Towey S."/>
            <person name="Tsamla T."/>
            <person name="Tsomo N."/>
            <person name="Vallee D."/>
            <person name="Vassiliev H."/>
            <person name="Venkataraman V."/>
            <person name="Vinson J."/>
            <person name="Vo A."/>
            <person name="Wade C."/>
            <person name="Wang S."/>
            <person name="Wangchuk T."/>
            <person name="Wangdi T."/>
            <person name="Whittaker C."/>
            <person name="Wilkinson J."/>
            <person name="Wu Y."/>
            <person name="Wyman D."/>
            <person name="Yadav S."/>
            <person name="Yang S."/>
            <person name="Yang X."/>
            <person name="Yeager S."/>
            <person name="Yee E."/>
            <person name="Young G."/>
            <person name="Zainoun J."/>
            <person name="Zembeck L."/>
            <person name="Zimmer A."/>
            <person name="Zody M."/>
            <person name="Lander E."/>
        </authorList>
    </citation>
    <scope>NUCLEOTIDE SEQUENCE [LARGE SCALE GENOMIC DNA]</scope>
</reference>
<dbReference type="Ensembl" id="ENSCSAVT00000018264.1">
    <property type="protein sequence ID" value="ENSCSAVP00000018067.1"/>
    <property type="gene ID" value="ENSCSAVG00000010634.1"/>
</dbReference>
<evidence type="ECO:0000313" key="4">
    <source>
        <dbReference type="Ensembl" id="ENSCSAVP00000018067.1"/>
    </source>
</evidence>
<organism evidence="4 5">
    <name type="scientific">Ciona savignyi</name>
    <name type="common">Pacific transparent sea squirt</name>
    <dbReference type="NCBI Taxonomy" id="51511"/>
    <lineage>
        <taxon>Eukaryota</taxon>
        <taxon>Metazoa</taxon>
        <taxon>Chordata</taxon>
        <taxon>Tunicata</taxon>
        <taxon>Ascidiacea</taxon>
        <taxon>Phlebobranchia</taxon>
        <taxon>Cionidae</taxon>
        <taxon>Ciona</taxon>
    </lineage>
</organism>
<dbReference type="SMART" id="SM00310">
    <property type="entry name" value="PTBI"/>
    <property type="match status" value="1"/>
</dbReference>
<accession>H2ZKF1</accession>
<proteinExistence type="predicted"/>
<keyword evidence="5" id="KW-1185">Reference proteome</keyword>
<feature type="compositionally biased region" description="Basic residues" evidence="1">
    <location>
        <begin position="327"/>
        <end position="336"/>
    </location>
</feature>
<dbReference type="Proteomes" id="UP000007875">
    <property type="component" value="Unassembled WGS sequence"/>
</dbReference>
<feature type="domain" description="IRS-type PTB" evidence="3">
    <location>
        <begin position="117"/>
        <end position="221"/>
    </location>
</feature>
<feature type="compositionally biased region" description="Polar residues" evidence="1">
    <location>
        <begin position="287"/>
        <end position="297"/>
    </location>
</feature>
<dbReference type="PROSITE" id="PS50003">
    <property type="entry name" value="PH_DOMAIN"/>
    <property type="match status" value="1"/>
</dbReference>
<dbReference type="GO" id="GO:0005737">
    <property type="term" value="C:cytoplasm"/>
    <property type="evidence" value="ECO:0007669"/>
    <property type="project" value="TreeGrafter"/>
</dbReference>
<feature type="domain" description="PH" evidence="2">
    <location>
        <begin position="3"/>
        <end position="103"/>
    </location>
</feature>
<dbReference type="PROSITE" id="PS51064">
    <property type="entry name" value="IRS_PTB"/>
    <property type="match status" value="1"/>
</dbReference>
<dbReference type="FunCoup" id="H2ZKF1">
    <property type="interactions" value="6"/>
</dbReference>
<reference evidence="4" key="3">
    <citation type="submission" date="2025-09" db="UniProtKB">
        <authorList>
            <consortium name="Ensembl"/>
        </authorList>
    </citation>
    <scope>IDENTIFICATION</scope>
</reference>
<reference evidence="4" key="2">
    <citation type="submission" date="2025-08" db="UniProtKB">
        <authorList>
            <consortium name="Ensembl"/>
        </authorList>
    </citation>
    <scope>IDENTIFICATION</scope>
</reference>
<dbReference type="Gene3D" id="2.30.29.30">
    <property type="entry name" value="Pleckstrin-homology domain (PH domain)/Phosphotyrosine-binding domain (PTB)"/>
    <property type="match status" value="2"/>
</dbReference>
<feature type="region of interest" description="Disordered" evidence="1">
    <location>
        <begin position="215"/>
        <end position="257"/>
    </location>
</feature>
<dbReference type="GO" id="GO:0043410">
    <property type="term" value="P:positive regulation of MAPK cascade"/>
    <property type="evidence" value="ECO:0007669"/>
    <property type="project" value="TreeGrafter"/>
</dbReference>
<evidence type="ECO:0000259" key="3">
    <source>
        <dbReference type="PROSITE" id="PS51064"/>
    </source>
</evidence>
<evidence type="ECO:0000259" key="2">
    <source>
        <dbReference type="PROSITE" id="PS50003"/>
    </source>
</evidence>
<dbReference type="SUPFAM" id="SSF50729">
    <property type="entry name" value="PH domain-like"/>
    <property type="match status" value="2"/>
</dbReference>
<dbReference type="InterPro" id="IPR001849">
    <property type="entry name" value="PH_domain"/>
</dbReference>
<dbReference type="InterPro" id="IPR050996">
    <property type="entry name" value="Docking_Protein_DOK"/>
</dbReference>
<dbReference type="AlphaFoldDB" id="H2ZKF1"/>